<reference evidence="5" key="1">
    <citation type="submission" date="2015-10" db="EMBL/GenBank/DDBJ databases">
        <authorList>
            <person name="Gilbert D.G."/>
        </authorList>
    </citation>
    <scope>NUCLEOTIDE SEQUENCE</scope>
    <source>
        <strain evidence="5">Phyl III-seqv23</strain>
    </source>
</reference>
<dbReference type="InterPro" id="IPR020802">
    <property type="entry name" value="TesA-like"/>
</dbReference>
<dbReference type="PANTHER" id="PTHR22754:SF32">
    <property type="entry name" value="DISCO-INTERACTING PROTEIN 2"/>
    <property type="match status" value="1"/>
</dbReference>
<dbReference type="PANTHER" id="PTHR22754">
    <property type="entry name" value="DISCO-INTERACTING PROTEIN 2 DIP2 -RELATED"/>
    <property type="match status" value="1"/>
</dbReference>
<dbReference type="SUPFAM" id="SSF56801">
    <property type="entry name" value="Acetyl-CoA synthetase-like"/>
    <property type="match status" value="1"/>
</dbReference>
<dbReference type="Gene3D" id="1.10.1200.10">
    <property type="entry name" value="ACP-like"/>
    <property type="match status" value="1"/>
</dbReference>
<gene>
    <name evidence="5" type="ORF">RUN39_v1_280005</name>
</gene>
<dbReference type="InterPro" id="IPR029058">
    <property type="entry name" value="AB_hydrolase_fold"/>
</dbReference>
<name>A0A0S4TPH1_RALSL</name>
<dbReference type="Pfam" id="PF00501">
    <property type="entry name" value="AMP-binding"/>
    <property type="match status" value="1"/>
</dbReference>
<dbReference type="InterPro" id="IPR045851">
    <property type="entry name" value="AMP-bd_C_sf"/>
</dbReference>
<dbReference type="EMBL" id="LN899819">
    <property type="protein sequence ID" value="CUV11952.1"/>
    <property type="molecule type" value="Genomic_DNA"/>
</dbReference>
<protein>
    <submittedName>
        <fullName evidence="5">Putative peptide synthase protein</fullName>
    </submittedName>
</protein>
<proteinExistence type="inferred from homology"/>
<dbReference type="InterPro" id="IPR020806">
    <property type="entry name" value="PKS_PP-bd"/>
</dbReference>
<keyword evidence="2" id="KW-0596">Phosphopantetheine</keyword>
<accession>A0A0S4TPH1</accession>
<dbReference type="InterPro" id="IPR000873">
    <property type="entry name" value="AMP-dep_synth/lig_dom"/>
</dbReference>
<evidence type="ECO:0000256" key="2">
    <source>
        <dbReference type="ARBA" id="ARBA00022450"/>
    </source>
</evidence>
<evidence type="ECO:0000256" key="3">
    <source>
        <dbReference type="ARBA" id="ARBA00022553"/>
    </source>
</evidence>
<dbReference type="GO" id="GO:0031177">
    <property type="term" value="F:phosphopantetheine binding"/>
    <property type="evidence" value="ECO:0007669"/>
    <property type="project" value="InterPro"/>
</dbReference>
<dbReference type="InterPro" id="IPR001031">
    <property type="entry name" value="Thioesterase"/>
</dbReference>
<dbReference type="Gene3D" id="3.30.300.30">
    <property type="match status" value="1"/>
</dbReference>
<evidence type="ECO:0000313" key="5">
    <source>
        <dbReference type="EMBL" id="CUV11952.1"/>
    </source>
</evidence>
<dbReference type="SUPFAM" id="SSF53474">
    <property type="entry name" value="alpha/beta-Hydrolases"/>
    <property type="match status" value="1"/>
</dbReference>
<dbReference type="GO" id="GO:0006633">
    <property type="term" value="P:fatty acid biosynthetic process"/>
    <property type="evidence" value="ECO:0007669"/>
    <property type="project" value="TreeGrafter"/>
</dbReference>
<dbReference type="PROSITE" id="PS00455">
    <property type="entry name" value="AMP_BINDING"/>
    <property type="match status" value="1"/>
</dbReference>
<dbReference type="InterPro" id="IPR036736">
    <property type="entry name" value="ACP-like_sf"/>
</dbReference>
<evidence type="ECO:0000256" key="1">
    <source>
        <dbReference type="ARBA" id="ARBA00006432"/>
    </source>
</evidence>
<evidence type="ECO:0000259" key="4">
    <source>
        <dbReference type="PROSITE" id="PS50075"/>
    </source>
</evidence>
<dbReference type="InterPro" id="IPR020845">
    <property type="entry name" value="AMP-binding_CS"/>
</dbReference>
<dbReference type="AlphaFoldDB" id="A0A0S4TPH1"/>
<dbReference type="SUPFAM" id="SSF47336">
    <property type="entry name" value="ACP-like"/>
    <property type="match status" value="1"/>
</dbReference>
<dbReference type="InterPro" id="IPR009081">
    <property type="entry name" value="PP-bd_ACP"/>
</dbReference>
<dbReference type="InterPro" id="IPR042099">
    <property type="entry name" value="ANL_N_sf"/>
</dbReference>
<comment type="similarity">
    <text evidence="1">Belongs to the ATP-dependent AMP-binding enzyme family.</text>
</comment>
<dbReference type="Pfam" id="PF00550">
    <property type="entry name" value="PP-binding"/>
    <property type="match status" value="1"/>
</dbReference>
<dbReference type="SMART" id="SM00824">
    <property type="entry name" value="PKS_TE"/>
    <property type="match status" value="1"/>
</dbReference>
<dbReference type="SMART" id="SM00823">
    <property type="entry name" value="PKS_PP"/>
    <property type="match status" value="1"/>
</dbReference>
<dbReference type="GO" id="GO:0070566">
    <property type="term" value="F:adenylyltransferase activity"/>
    <property type="evidence" value="ECO:0007669"/>
    <property type="project" value="TreeGrafter"/>
</dbReference>
<keyword evidence="3" id="KW-0597">Phosphoprotein</keyword>
<dbReference type="Gene3D" id="3.40.50.1820">
    <property type="entry name" value="alpha/beta hydrolase"/>
    <property type="match status" value="1"/>
</dbReference>
<dbReference type="Gene3D" id="3.40.50.12780">
    <property type="entry name" value="N-terminal domain of ligase-like"/>
    <property type="match status" value="1"/>
</dbReference>
<dbReference type="PROSITE" id="PS50075">
    <property type="entry name" value="CARRIER"/>
    <property type="match status" value="1"/>
</dbReference>
<dbReference type="GO" id="GO:0005886">
    <property type="term" value="C:plasma membrane"/>
    <property type="evidence" value="ECO:0007669"/>
    <property type="project" value="TreeGrafter"/>
</dbReference>
<organism evidence="5">
    <name type="scientific">Ralstonia solanacearum</name>
    <name type="common">Pseudomonas solanacearum</name>
    <dbReference type="NCBI Taxonomy" id="305"/>
    <lineage>
        <taxon>Bacteria</taxon>
        <taxon>Pseudomonadati</taxon>
        <taxon>Pseudomonadota</taxon>
        <taxon>Betaproteobacteria</taxon>
        <taxon>Burkholderiales</taxon>
        <taxon>Burkholderiaceae</taxon>
        <taxon>Ralstonia</taxon>
        <taxon>Ralstonia solanacearum species complex</taxon>
    </lineage>
</organism>
<sequence length="937" mass="102666">MTTVAVESSTIHVQETDHFPSLTTSDLLLQAAYRYPESGLRFVDDHGTGEVDCLSYFKLLQEAKCILAELRVLGRRPGDKVVLLLERARDFVPAFWACVLGGVIPCPVAPIRHDPMRWQKTLEHIDALLDSPLVITTHTLEAGLPDTMEVVTLDALRHAHPVSPLVPVYPARVNDPAVFVLTSGSTGNAKAVVLTHGNLLASMAGKNGYQRLGPDDVTLNWISFDHVAALLEAHLLPLSVGATQIHVDSAPILSDPLLFLRLISDHRVSMTFAPNFLFGQINAALQARGAEAPAQHSFNLSCLRHIISGGEAVVVETGCRFLELLAPYGLAASALWPAFGMSETCAGSIYSRNFPDCDQRREFASLGYPVAGLQIRVADENGAPLPDGETGELQLRGPMVFGRYHKNEEATRQAFTEDGWFRSGDLGQIHGGQLRLVGRSKDSIVVSGANYFSHELEVALGQLDGIERSFVAAFPTRPKGADTELLVVMFATTIPLNDEARLHQLNVAIRNTTILLWGFRPALILPLPKADFPKTSLGKIQRATLRKRLENGEFFETLAYIEKMTERQMGGYTPAADAIESAIIDLYADLFGIAGATIGATTSFFDLGGTSLDIIKLRQRLNRQFGAQAGVSLAVILQNPSPRALAARIDPARRAHAEYDPVVPLQTSGSKTPLFCIHPGVGEVLVFVNLANYFVNDRPFYALRARGFNPGETHFQSFDELVRTYVAAIRKRQPHGPYAIVGYSYGGPVALPVAQMLEAQGERVAFLGSIDAPPVIKHPRGKVDAVESALMLAFFLSLIDRAQIDTLPEQLRAMQPHKAPCDYLFEIAPKARLKELDLDLPRFKAWAALALSLSDIGQAYTPSGSVDSITVFYADPLWGSKQAYLEHELKRWDQLTRSPNRYIEVAGEHHTMLDPRHVASFQTVLRAELDRVLGDAA</sequence>
<dbReference type="Pfam" id="PF00975">
    <property type="entry name" value="Thioesterase"/>
    <property type="match status" value="1"/>
</dbReference>
<feature type="domain" description="Carrier" evidence="4">
    <location>
        <begin position="574"/>
        <end position="653"/>
    </location>
</feature>